<accession>W0PBL5</accession>
<dbReference type="eggNOG" id="COG3181">
    <property type="taxonomic scope" value="Bacteria"/>
</dbReference>
<comment type="similarity">
    <text evidence="1">Belongs to the UPF0065 (bug) family.</text>
</comment>
<protein>
    <submittedName>
        <fullName evidence="2">Putative Bug-like extracytoplasmic solute binding receptor, TTT family</fullName>
    </submittedName>
</protein>
<dbReference type="EMBL" id="CP003915">
    <property type="protein sequence ID" value="AHG64136.1"/>
    <property type="molecule type" value="Genomic_DNA"/>
</dbReference>
<dbReference type="InterPro" id="IPR042100">
    <property type="entry name" value="Bug_dom1"/>
</dbReference>
<dbReference type="CDD" id="cd07012">
    <property type="entry name" value="PBP2_Bug_TTT"/>
    <property type="match status" value="1"/>
</dbReference>
<dbReference type="PATRIC" id="fig|1247726.3.peg.2265"/>
<dbReference type="RefSeq" id="WP_084458973.1">
    <property type="nucleotide sequence ID" value="NZ_CP003915.1"/>
</dbReference>
<evidence type="ECO:0000313" key="2">
    <source>
        <dbReference type="EMBL" id="AHG64136.1"/>
    </source>
</evidence>
<evidence type="ECO:0000256" key="1">
    <source>
        <dbReference type="ARBA" id="ARBA00006987"/>
    </source>
</evidence>
<dbReference type="InterPro" id="IPR005064">
    <property type="entry name" value="BUG"/>
</dbReference>
<dbReference type="SUPFAM" id="SSF53850">
    <property type="entry name" value="Periplasmic binding protein-like II"/>
    <property type="match status" value="1"/>
</dbReference>
<reference evidence="2 3" key="1">
    <citation type="journal article" date="2014" name="Microbiology">
        <title>Unravelling the complete genome sequence of Advenella mimigardefordensis strain DPN7T and novel insights in the catabolism of the xenobiotic polythioester precursor 3,3'-dithiodipropionate.</title>
        <authorList>
            <person name="Wubbeler J.H."/>
            <person name="Hiessl S."/>
            <person name="Schuldes J."/>
            <person name="Thurmer A."/>
            <person name="Daniel R."/>
            <person name="Steinbuchel A."/>
        </authorList>
    </citation>
    <scope>NUCLEOTIDE SEQUENCE [LARGE SCALE GENOMIC DNA]</scope>
    <source>
        <strain evidence="3">DSM 17166 / LMG 22922 / DPN7</strain>
    </source>
</reference>
<proteinExistence type="inferred from homology"/>
<dbReference type="KEGG" id="amim:MIM_c20570"/>
<dbReference type="Gene3D" id="3.40.190.150">
    <property type="entry name" value="Bordetella uptake gene, domain 1"/>
    <property type="match status" value="1"/>
</dbReference>
<dbReference type="PANTHER" id="PTHR42928:SF5">
    <property type="entry name" value="BLR1237 PROTEIN"/>
    <property type="match status" value="1"/>
</dbReference>
<dbReference type="Gene3D" id="3.40.190.10">
    <property type="entry name" value="Periplasmic binding protein-like II"/>
    <property type="match status" value="1"/>
</dbReference>
<dbReference type="OrthoDB" id="9780943at2"/>
<dbReference type="STRING" id="1247726.MIM_c20570"/>
<dbReference type="HOGENOM" id="CLU_045683_0_1_4"/>
<name>W0PBL5_ADVMD</name>
<dbReference type="PANTHER" id="PTHR42928">
    <property type="entry name" value="TRICARBOXYLATE-BINDING PROTEIN"/>
    <property type="match status" value="1"/>
</dbReference>
<keyword evidence="2" id="KW-0675">Receptor</keyword>
<organism evidence="2 3">
    <name type="scientific">Advenella mimigardefordensis (strain DSM 17166 / LMG 22922 / DPN7)</name>
    <dbReference type="NCBI Taxonomy" id="1247726"/>
    <lineage>
        <taxon>Bacteria</taxon>
        <taxon>Pseudomonadati</taxon>
        <taxon>Pseudomonadota</taxon>
        <taxon>Betaproteobacteria</taxon>
        <taxon>Burkholderiales</taxon>
        <taxon>Alcaligenaceae</taxon>
    </lineage>
</organism>
<dbReference type="Pfam" id="PF03401">
    <property type="entry name" value="TctC"/>
    <property type="match status" value="1"/>
</dbReference>
<dbReference type="PIRSF" id="PIRSF017082">
    <property type="entry name" value="YflP"/>
    <property type="match status" value="1"/>
</dbReference>
<sequence length="343" mass="36852">METKFITCMRAADKCASPDLTRTVLFGVSGAMALLWAGICPADAAEPFPAKPIHIIVPSGAGGALDIITRIVAEKMGEKLKQTVIVENRNGAETQIGTRYVKNARPDGYTILAQAEGFTATPLLRPGAGYNAITDFTGIGMMLRAPQLMYVGSGEPAKSVTQFIERAKASPGQLTYAHAGLGTPMHLSGAQFIQKTGIDVVAVPYNGSALSYPDVASGRVNTIFAGYSGGLSYLASGKMRPLGVTGERRMPALPNVPTLKEQGVDFTYYYWLGLVAPAGTPKEVISKLYEGLKYAVSSDEMHERYQVEGAENLDLSPEQFNTYLTEEAEANSKLIQTVREDRK</sequence>
<keyword evidence="3" id="KW-1185">Reference proteome</keyword>
<gene>
    <name evidence="2" type="ORF">MIM_c20570</name>
</gene>
<dbReference type="AlphaFoldDB" id="W0PBL5"/>
<dbReference type="Proteomes" id="UP000019095">
    <property type="component" value="Chromosome"/>
</dbReference>
<evidence type="ECO:0000313" key="3">
    <source>
        <dbReference type="Proteomes" id="UP000019095"/>
    </source>
</evidence>